<dbReference type="EMBL" id="JAAGWK010000022">
    <property type="protein sequence ID" value="NEL55373.1"/>
    <property type="molecule type" value="Genomic_DNA"/>
</dbReference>
<dbReference type="InterPro" id="IPR051619">
    <property type="entry name" value="TypeII_TA_RNase_PINc/VapC"/>
</dbReference>
<evidence type="ECO:0000256" key="4">
    <source>
        <dbReference type="ARBA" id="ARBA00022801"/>
    </source>
</evidence>
<keyword evidence="9" id="KW-1185">Reference proteome</keyword>
<dbReference type="Gene3D" id="3.40.50.1010">
    <property type="entry name" value="5'-nuclease"/>
    <property type="match status" value="1"/>
</dbReference>
<feature type="binding site" evidence="6">
    <location>
        <position position="101"/>
    </location>
    <ligand>
        <name>Mg(2+)</name>
        <dbReference type="ChEBI" id="CHEBI:18420"/>
    </ligand>
</feature>
<name>A0A7K3WIN8_9ACTN</name>
<evidence type="ECO:0000313" key="8">
    <source>
        <dbReference type="EMBL" id="NEL55373.1"/>
    </source>
</evidence>
<comment type="function">
    <text evidence="6">Toxic component of a toxin-antitoxin (TA) system. An RNase.</text>
</comment>
<dbReference type="PANTHER" id="PTHR35901:SF1">
    <property type="entry name" value="EXONUCLEASE VAPC9"/>
    <property type="match status" value="1"/>
</dbReference>
<proteinExistence type="inferred from homology"/>
<dbReference type="AlphaFoldDB" id="A0A7K3WIN8"/>
<gene>
    <name evidence="6" type="primary">vapC</name>
    <name evidence="8" type="ORF">G1H19_15390</name>
</gene>
<evidence type="ECO:0000256" key="3">
    <source>
        <dbReference type="ARBA" id="ARBA00022723"/>
    </source>
</evidence>
<dbReference type="InterPro" id="IPR029060">
    <property type="entry name" value="PIN-like_dom_sf"/>
</dbReference>
<comment type="similarity">
    <text evidence="6">Belongs to the PINc/VapC protein family.</text>
</comment>
<dbReference type="InterPro" id="IPR022907">
    <property type="entry name" value="VapC_family"/>
</dbReference>
<dbReference type="GO" id="GO:0090729">
    <property type="term" value="F:toxin activity"/>
    <property type="evidence" value="ECO:0007669"/>
    <property type="project" value="UniProtKB-KW"/>
</dbReference>
<feature type="domain" description="PIN" evidence="7">
    <location>
        <begin position="3"/>
        <end position="124"/>
    </location>
</feature>
<dbReference type="GO" id="GO:0000287">
    <property type="term" value="F:magnesium ion binding"/>
    <property type="evidence" value="ECO:0007669"/>
    <property type="project" value="UniProtKB-UniRule"/>
</dbReference>
<sequence>MIVYLDTSALIPLLVAEPASAGCRRIWDAAETVVCSELGFVEAAAALAQAHRLGRLSTAERTSTLRGLDERWDQMVALPVDMPLVRAAAGLAVEHGLRGYDAVHCAMALSHADAGIVAVSGDRALLDAWETNGLTVVDTNA</sequence>
<organism evidence="8 9">
    <name type="scientific">Goekera deserti</name>
    <dbReference type="NCBI Taxonomy" id="2497753"/>
    <lineage>
        <taxon>Bacteria</taxon>
        <taxon>Bacillati</taxon>
        <taxon>Actinomycetota</taxon>
        <taxon>Actinomycetes</taxon>
        <taxon>Geodermatophilales</taxon>
        <taxon>Geodermatophilaceae</taxon>
        <taxon>Goekera</taxon>
    </lineage>
</organism>
<keyword evidence="2 6" id="KW-0540">Nuclease</keyword>
<dbReference type="PANTHER" id="PTHR35901">
    <property type="entry name" value="RIBONUCLEASE VAPC3"/>
    <property type="match status" value="1"/>
</dbReference>
<dbReference type="GO" id="GO:0016787">
    <property type="term" value="F:hydrolase activity"/>
    <property type="evidence" value="ECO:0007669"/>
    <property type="project" value="UniProtKB-KW"/>
</dbReference>
<keyword evidence="3 6" id="KW-0479">Metal-binding</keyword>
<dbReference type="GO" id="GO:0004540">
    <property type="term" value="F:RNA nuclease activity"/>
    <property type="evidence" value="ECO:0007669"/>
    <property type="project" value="InterPro"/>
</dbReference>
<comment type="caution">
    <text evidence="8">The sequence shown here is derived from an EMBL/GenBank/DDBJ whole genome shotgun (WGS) entry which is preliminary data.</text>
</comment>
<comment type="cofactor">
    <cofactor evidence="6">
        <name>Mg(2+)</name>
        <dbReference type="ChEBI" id="CHEBI:18420"/>
    </cofactor>
</comment>
<evidence type="ECO:0000256" key="1">
    <source>
        <dbReference type="ARBA" id="ARBA00022649"/>
    </source>
</evidence>
<keyword evidence="1 6" id="KW-1277">Toxin-antitoxin system</keyword>
<dbReference type="CDD" id="cd09874">
    <property type="entry name" value="PIN_MT3492-like"/>
    <property type="match status" value="1"/>
</dbReference>
<evidence type="ECO:0000256" key="2">
    <source>
        <dbReference type="ARBA" id="ARBA00022722"/>
    </source>
</evidence>
<keyword evidence="4 6" id="KW-0378">Hydrolase</keyword>
<evidence type="ECO:0000313" key="9">
    <source>
        <dbReference type="Proteomes" id="UP000470470"/>
    </source>
</evidence>
<dbReference type="EC" id="3.1.-.-" evidence="6"/>
<protein>
    <recommendedName>
        <fullName evidence="6">Ribonuclease VapC</fullName>
        <shortName evidence="6">RNase VapC</shortName>
        <ecNumber evidence="6">3.1.-.-</ecNumber>
    </recommendedName>
    <alternativeName>
        <fullName evidence="6">Toxin VapC</fullName>
    </alternativeName>
</protein>
<evidence type="ECO:0000256" key="5">
    <source>
        <dbReference type="ARBA" id="ARBA00022842"/>
    </source>
</evidence>
<accession>A0A7K3WIN8</accession>
<keyword evidence="5 6" id="KW-0460">Magnesium</keyword>
<dbReference type="Pfam" id="PF01850">
    <property type="entry name" value="PIN"/>
    <property type="match status" value="1"/>
</dbReference>
<evidence type="ECO:0000259" key="7">
    <source>
        <dbReference type="Pfam" id="PF01850"/>
    </source>
</evidence>
<dbReference type="HAMAP" id="MF_00265">
    <property type="entry name" value="VapC_Nob1"/>
    <property type="match status" value="1"/>
</dbReference>
<feature type="binding site" evidence="6">
    <location>
        <position position="6"/>
    </location>
    <ligand>
        <name>Mg(2+)</name>
        <dbReference type="ChEBI" id="CHEBI:18420"/>
    </ligand>
</feature>
<dbReference type="InterPro" id="IPR002716">
    <property type="entry name" value="PIN_dom"/>
</dbReference>
<keyword evidence="6" id="KW-0800">Toxin</keyword>
<reference evidence="8 9" key="1">
    <citation type="submission" date="2020-02" db="EMBL/GenBank/DDBJ databases">
        <title>The whole genome sequence of CPCC 205119.</title>
        <authorList>
            <person name="Jiang Z."/>
        </authorList>
    </citation>
    <scope>NUCLEOTIDE SEQUENCE [LARGE SCALE GENOMIC DNA]</scope>
    <source>
        <strain evidence="8 9">CPCC 205119</strain>
    </source>
</reference>
<dbReference type="Proteomes" id="UP000470470">
    <property type="component" value="Unassembled WGS sequence"/>
</dbReference>
<dbReference type="RefSeq" id="WP_162392371.1">
    <property type="nucleotide sequence ID" value="NZ_JAABOZ010000001.1"/>
</dbReference>
<dbReference type="SUPFAM" id="SSF88723">
    <property type="entry name" value="PIN domain-like"/>
    <property type="match status" value="1"/>
</dbReference>
<evidence type="ECO:0000256" key="6">
    <source>
        <dbReference type="HAMAP-Rule" id="MF_00265"/>
    </source>
</evidence>